<comment type="caution">
    <text evidence="1">The sequence shown here is derived from an EMBL/GenBank/DDBJ whole genome shotgun (WGS) entry which is preliminary data.</text>
</comment>
<keyword evidence="2" id="KW-1185">Reference proteome</keyword>
<proteinExistence type="predicted"/>
<accession>A0A5B7EQU0</accession>
<evidence type="ECO:0000313" key="2">
    <source>
        <dbReference type="Proteomes" id="UP000324222"/>
    </source>
</evidence>
<dbReference type="Proteomes" id="UP000324222">
    <property type="component" value="Unassembled WGS sequence"/>
</dbReference>
<organism evidence="1 2">
    <name type="scientific">Portunus trituberculatus</name>
    <name type="common">Swimming crab</name>
    <name type="synonym">Neptunus trituberculatus</name>
    <dbReference type="NCBI Taxonomy" id="210409"/>
    <lineage>
        <taxon>Eukaryota</taxon>
        <taxon>Metazoa</taxon>
        <taxon>Ecdysozoa</taxon>
        <taxon>Arthropoda</taxon>
        <taxon>Crustacea</taxon>
        <taxon>Multicrustacea</taxon>
        <taxon>Malacostraca</taxon>
        <taxon>Eumalacostraca</taxon>
        <taxon>Eucarida</taxon>
        <taxon>Decapoda</taxon>
        <taxon>Pleocyemata</taxon>
        <taxon>Brachyura</taxon>
        <taxon>Eubrachyura</taxon>
        <taxon>Portunoidea</taxon>
        <taxon>Portunidae</taxon>
        <taxon>Portuninae</taxon>
        <taxon>Portunus</taxon>
    </lineage>
</organism>
<evidence type="ECO:0000313" key="1">
    <source>
        <dbReference type="EMBL" id="MPC35586.1"/>
    </source>
</evidence>
<reference evidence="1 2" key="1">
    <citation type="submission" date="2019-05" db="EMBL/GenBank/DDBJ databases">
        <title>Another draft genome of Portunus trituberculatus and its Hox gene families provides insights of decapod evolution.</title>
        <authorList>
            <person name="Jeong J.-H."/>
            <person name="Song I."/>
            <person name="Kim S."/>
            <person name="Choi T."/>
            <person name="Kim D."/>
            <person name="Ryu S."/>
            <person name="Kim W."/>
        </authorList>
    </citation>
    <scope>NUCLEOTIDE SEQUENCE [LARGE SCALE GENOMIC DNA]</scope>
    <source>
        <tissue evidence="1">Muscle</tissue>
    </source>
</reference>
<dbReference type="AlphaFoldDB" id="A0A5B7EQU0"/>
<gene>
    <name evidence="1" type="ORF">E2C01_029011</name>
</gene>
<protein>
    <submittedName>
        <fullName evidence="1">Uncharacterized protein</fullName>
    </submittedName>
</protein>
<dbReference type="EMBL" id="VSRR010003308">
    <property type="protein sequence ID" value="MPC35586.1"/>
    <property type="molecule type" value="Genomic_DNA"/>
</dbReference>
<sequence length="78" mass="8488">MTTYDVSKIEKSNSTAVVHLSLQPPCFQETACSTGTSGVTPQGICCSSVGNNERQKSRDLWNIPKRSIEDVKKNGSLK</sequence>
<name>A0A5B7EQU0_PORTR</name>